<dbReference type="EMBL" id="SIJK02000001">
    <property type="protein sequence ID" value="MBP1464168.1"/>
    <property type="molecule type" value="Genomic_DNA"/>
</dbReference>
<accession>A0ABS4D3Z3</accession>
<sequence>MTRRSLMVILAHPDDEGFSIGGTLAAYAAQGHQGLRRGGSPRGPALLYRPLTRDDCGVAAPVTPEPHRSPDP</sequence>
<evidence type="ECO:0000313" key="1">
    <source>
        <dbReference type="EMBL" id="MBP1464168.1"/>
    </source>
</evidence>
<gene>
    <name evidence="1" type="ORF">EYB53_000470</name>
</gene>
<dbReference type="Proteomes" id="UP001193081">
    <property type="component" value="Unassembled WGS sequence"/>
</dbReference>
<dbReference type="Gene3D" id="3.40.50.10320">
    <property type="entry name" value="LmbE-like"/>
    <property type="match status" value="1"/>
</dbReference>
<reference evidence="1 2" key="1">
    <citation type="submission" date="2021-03" db="EMBL/GenBank/DDBJ databases">
        <authorList>
            <person name="Grouzdev D.S."/>
        </authorList>
    </citation>
    <scope>NUCLEOTIDE SEQUENCE [LARGE SCALE GENOMIC DNA]</scope>
    <source>
        <strain evidence="1 2">M50-1</strain>
    </source>
</reference>
<organism evidence="1 2">
    <name type="scientific">Candidatus Chloroploca mongolica</name>
    <dbReference type="NCBI Taxonomy" id="2528176"/>
    <lineage>
        <taxon>Bacteria</taxon>
        <taxon>Bacillati</taxon>
        <taxon>Chloroflexota</taxon>
        <taxon>Chloroflexia</taxon>
        <taxon>Chloroflexales</taxon>
        <taxon>Chloroflexineae</taxon>
        <taxon>Oscillochloridaceae</taxon>
        <taxon>Candidatus Chloroploca</taxon>
    </lineage>
</organism>
<name>A0ABS4D3Z3_9CHLR</name>
<comment type="caution">
    <text evidence="1">The sequence shown here is derived from an EMBL/GenBank/DDBJ whole genome shotgun (WGS) entry which is preliminary data.</text>
</comment>
<dbReference type="SUPFAM" id="SSF102588">
    <property type="entry name" value="LmbE-like"/>
    <property type="match status" value="1"/>
</dbReference>
<proteinExistence type="predicted"/>
<protein>
    <submittedName>
        <fullName evidence="1">PIG-L family deacetylase</fullName>
    </submittedName>
</protein>
<evidence type="ECO:0000313" key="2">
    <source>
        <dbReference type="Proteomes" id="UP001193081"/>
    </source>
</evidence>
<dbReference type="InterPro" id="IPR024078">
    <property type="entry name" value="LmbE-like_dom_sf"/>
</dbReference>
<keyword evidence="2" id="KW-1185">Reference proteome</keyword>